<dbReference type="PANTHER" id="PTHR24023:SF1103">
    <property type="entry name" value="MACROPHAGE RECEPTOR MARCO"/>
    <property type="match status" value="1"/>
</dbReference>
<evidence type="ECO:0000259" key="2">
    <source>
        <dbReference type="Pfam" id="PF24243"/>
    </source>
</evidence>
<evidence type="ECO:0000313" key="4">
    <source>
        <dbReference type="Proteomes" id="UP000321424"/>
    </source>
</evidence>
<dbReference type="EMBL" id="BJXA01000060">
    <property type="protein sequence ID" value="GEM41992.1"/>
    <property type="molecule type" value="Genomic_DNA"/>
</dbReference>
<name>A0A511MMZ4_9NOCA</name>
<dbReference type="SUPFAM" id="SSF52266">
    <property type="entry name" value="SGNH hydrolase"/>
    <property type="match status" value="1"/>
</dbReference>
<evidence type="ECO:0000256" key="1">
    <source>
        <dbReference type="SAM" id="MobiDB-lite"/>
    </source>
</evidence>
<feature type="region of interest" description="Disordered" evidence="1">
    <location>
        <begin position="118"/>
        <end position="214"/>
    </location>
</feature>
<feature type="region of interest" description="Disordered" evidence="1">
    <location>
        <begin position="24"/>
        <end position="79"/>
    </location>
</feature>
<comment type="caution">
    <text evidence="3">The sequence shown here is derived from an EMBL/GenBank/DDBJ whole genome shotgun (WGS) entry which is preliminary data.</text>
</comment>
<dbReference type="InterPro" id="IPR036514">
    <property type="entry name" value="SGNH_hydro_sf"/>
</dbReference>
<dbReference type="Gene3D" id="3.40.50.1110">
    <property type="entry name" value="SGNH hydrolase"/>
    <property type="match status" value="1"/>
</dbReference>
<feature type="domain" description="Minor tail protein gp31 C-terminal" evidence="2">
    <location>
        <begin position="597"/>
        <end position="620"/>
    </location>
</feature>
<accession>A0A511MMZ4</accession>
<dbReference type="CDD" id="cd00229">
    <property type="entry name" value="SGNH_hydrolase"/>
    <property type="match status" value="1"/>
</dbReference>
<gene>
    <name evidence="3" type="ORF">NN4_65110</name>
</gene>
<dbReference type="GO" id="GO:0005615">
    <property type="term" value="C:extracellular space"/>
    <property type="evidence" value="ECO:0007669"/>
    <property type="project" value="TreeGrafter"/>
</dbReference>
<feature type="compositionally biased region" description="Low complexity" evidence="1">
    <location>
        <begin position="168"/>
        <end position="194"/>
    </location>
</feature>
<proteinExistence type="predicted"/>
<dbReference type="InterPro" id="IPR008160">
    <property type="entry name" value="Collagen"/>
</dbReference>
<feature type="compositionally biased region" description="Basic and acidic residues" evidence="1">
    <location>
        <begin position="126"/>
        <end position="137"/>
    </location>
</feature>
<dbReference type="Proteomes" id="UP000321424">
    <property type="component" value="Unassembled WGS sequence"/>
</dbReference>
<organism evidence="3 4">
    <name type="scientific">Nocardia ninae NBRC 108245</name>
    <dbReference type="NCBI Taxonomy" id="1210091"/>
    <lineage>
        <taxon>Bacteria</taxon>
        <taxon>Bacillati</taxon>
        <taxon>Actinomycetota</taxon>
        <taxon>Actinomycetes</taxon>
        <taxon>Mycobacteriales</taxon>
        <taxon>Nocardiaceae</taxon>
        <taxon>Nocardia</taxon>
    </lineage>
</organism>
<dbReference type="PANTHER" id="PTHR24023">
    <property type="entry name" value="COLLAGEN ALPHA"/>
    <property type="match status" value="1"/>
</dbReference>
<dbReference type="AlphaFoldDB" id="A0A511MMZ4"/>
<feature type="compositionally biased region" description="Low complexity" evidence="1">
    <location>
        <begin position="138"/>
        <end position="158"/>
    </location>
</feature>
<dbReference type="InterPro" id="IPR056923">
    <property type="entry name" value="Minor_tail_gp31_C"/>
</dbReference>
<feature type="compositionally biased region" description="Basic and acidic residues" evidence="1">
    <location>
        <begin position="58"/>
        <end position="67"/>
    </location>
</feature>
<dbReference type="OrthoDB" id="4570813at2"/>
<dbReference type="RefSeq" id="WP_147139285.1">
    <property type="nucleotide sequence ID" value="NZ_BJXA01000060.1"/>
</dbReference>
<keyword evidence="4" id="KW-1185">Reference proteome</keyword>
<dbReference type="Pfam" id="PF24243">
    <property type="entry name" value="Phage_tail_C"/>
    <property type="match status" value="1"/>
</dbReference>
<dbReference type="GO" id="GO:0030198">
    <property type="term" value="P:extracellular matrix organization"/>
    <property type="evidence" value="ECO:0007669"/>
    <property type="project" value="TreeGrafter"/>
</dbReference>
<dbReference type="GO" id="GO:0031012">
    <property type="term" value="C:extracellular matrix"/>
    <property type="evidence" value="ECO:0007669"/>
    <property type="project" value="TreeGrafter"/>
</dbReference>
<dbReference type="InterPro" id="IPR050149">
    <property type="entry name" value="Collagen_superfamily"/>
</dbReference>
<evidence type="ECO:0000313" key="3">
    <source>
        <dbReference type="EMBL" id="GEM41992.1"/>
    </source>
</evidence>
<dbReference type="GO" id="GO:0030020">
    <property type="term" value="F:extracellular matrix structural constituent conferring tensile strength"/>
    <property type="evidence" value="ECO:0007669"/>
    <property type="project" value="TreeGrafter"/>
</dbReference>
<protein>
    <recommendedName>
        <fullName evidence="2">Minor tail protein gp31 C-terminal domain-containing protein</fullName>
    </recommendedName>
</protein>
<reference evidence="3 4" key="1">
    <citation type="submission" date="2019-07" db="EMBL/GenBank/DDBJ databases">
        <title>Whole genome shotgun sequence of Nocardia ninae NBRC 108245.</title>
        <authorList>
            <person name="Hosoyama A."/>
            <person name="Uohara A."/>
            <person name="Ohji S."/>
            <person name="Ichikawa N."/>
        </authorList>
    </citation>
    <scope>NUCLEOTIDE SEQUENCE [LARGE SCALE GENOMIC DNA]</scope>
    <source>
        <strain evidence="3 4">NBRC 108245</strain>
    </source>
</reference>
<dbReference type="Pfam" id="PF01391">
    <property type="entry name" value="Collagen"/>
    <property type="match status" value="2"/>
</dbReference>
<sequence>MSLEAIEPDVLELGDVQQREGDLLLPVIGPAGPQGAKGDKGDKGDAGNVGAPGAQGPKGDKGDKGDTGDVGPKGDGLRIDGQVTTYAELPTSGLATGDVWLAGGKLYRWAGAWPAEAAGTPVQGAKGDKGDEGDKGDTGSAGAPGAAGADGAPGATGPKGDKGDKGDTGSQGAQGIPGTPGAAGADGATGATGPKGDKGDKGDPGGPTRPTTRLMTFGNGGMDQTVAGNLSAATQWGIRIPVRLPVTPTRARLRLRNYGMTNVASVNLTGKGIIMGTHTLDGSGNGTGNFAGATATTIVAGDFTIPGDGSYYTSPWFNMAGNTDLLFAIGYMMASTAMKTTIGQCFIWNTSAAALNPATTGGTVPAGIPLDFLIEYEVPVASNASAWLFIGDSIEEVVTGPQGTSASSIVPIPIHQCQPQRWAAANNTLVQNLSMAGVTAAVFADPASFPEFWSRQNIVAANLDGAIISVGSNDVFPGGRTLAQYQADIQKIVTKVKQLIGYDKPIYFGNIIPRNDSSAKNTVRLQANAWLATLPFGAKGCIDFDVVMRQGSSTTTLDPVKTVDNIHPSYAGVDAMVSKLAMSIATAVAAPPASPWVVMTQAQYDALNGARDPNQLYVIVG</sequence>